<accession>A0A8T0IQD5</accession>
<sequence length="70" mass="7807">MLAWLQLSAIQFSTGILQLVFIEGLGKKYLQGNDSNERNFTMSESLGLESSRLKTHWLLESTQAASDQSS</sequence>
<feature type="signal peptide" evidence="1">
    <location>
        <begin position="1"/>
        <end position="15"/>
    </location>
</feature>
<proteinExistence type="predicted"/>
<keyword evidence="3" id="KW-1185">Reference proteome</keyword>
<reference evidence="2" key="1">
    <citation type="submission" date="2020-06" db="EMBL/GenBank/DDBJ databases">
        <title>WGS assembly of Ceratodon purpureus strain R40.</title>
        <authorList>
            <person name="Carey S.B."/>
            <person name="Jenkins J."/>
            <person name="Shu S."/>
            <person name="Lovell J.T."/>
            <person name="Sreedasyam A."/>
            <person name="Maumus F."/>
            <person name="Tiley G.P."/>
            <person name="Fernandez-Pozo N."/>
            <person name="Barry K."/>
            <person name="Chen C."/>
            <person name="Wang M."/>
            <person name="Lipzen A."/>
            <person name="Daum C."/>
            <person name="Saski C.A."/>
            <person name="Payton A.C."/>
            <person name="Mcbreen J.C."/>
            <person name="Conrad R.E."/>
            <person name="Kollar L.M."/>
            <person name="Olsson S."/>
            <person name="Huttunen S."/>
            <person name="Landis J.B."/>
            <person name="Wickett N.J."/>
            <person name="Johnson M.G."/>
            <person name="Rensing S.A."/>
            <person name="Grimwood J."/>
            <person name="Schmutz J."/>
            <person name="Mcdaniel S.F."/>
        </authorList>
    </citation>
    <scope>NUCLEOTIDE SEQUENCE</scope>
    <source>
        <strain evidence="2">R40</strain>
    </source>
</reference>
<dbReference type="AlphaFoldDB" id="A0A8T0IQD5"/>
<keyword evidence="1" id="KW-0732">Signal</keyword>
<evidence type="ECO:0000313" key="2">
    <source>
        <dbReference type="EMBL" id="KAG0585229.1"/>
    </source>
</evidence>
<comment type="caution">
    <text evidence="2">The sequence shown here is derived from an EMBL/GenBank/DDBJ whole genome shotgun (WGS) entry which is preliminary data.</text>
</comment>
<feature type="chain" id="PRO_5035917430" evidence="1">
    <location>
        <begin position="16"/>
        <end position="70"/>
    </location>
</feature>
<protein>
    <submittedName>
        <fullName evidence="2">Uncharacterized protein</fullName>
    </submittedName>
</protein>
<organism evidence="2 3">
    <name type="scientific">Ceratodon purpureus</name>
    <name type="common">Fire moss</name>
    <name type="synonym">Dicranum purpureum</name>
    <dbReference type="NCBI Taxonomy" id="3225"/>
    <lineage>
        <taxon>Eukaryota</taxon>
        <taxon>Viridiplantae</taxon>
        <taxon>Streptophyta</taxon>
        <taxon>Embryophyta</taxon>
        <taxon>Bryophyta</taxon>
        <taxon>Bryophytina</taxon>
        <taxon>Bryopsida</taxon>
        <taxon>Dicranidae</taxon>
        <taxon>Pseudoditrichales</taxon>
        <taxon>Ditrichaceae</taxon>
        <taxon>Ceratodon</taxon>
    </lineage>
</organism>
<gene>
    <name evidence="2" type="ORF">KC19_3G269000</name>
</gene>
<dbReference type="Proteomes" id="UP000822688">
    <property type="component" value="Chromosome 3"/>
</dbReference>
<dbReference type="EMBL" id="CM026423">
    <property type="protein sequence ID" value="KAG0585229.1"/>
    <property type="molecule type" value="Genomic_DNA"/>
</dbReference>
<evidence type="ECO:0000256" key="1">
    <source>
        <dbReference type="SAM" id="SignalP"/>
    </source>
</evidence>
<name>A0A8T0IQD5_CERPU</name>
<evidence type="ECO:0000313" key="3">
    <source>
        <dbReference type="Proteomes" id="UP000822688"/>
    </source>
</evidence>